<keyword evidence="2" id="KW-1185">Reference proteome</keyword>
<reference evidence="1 2" key="1">
    <citation type="submission" date="2021-03" db="EMBL/GenBank/DDBJ databases">
        <title>First Case of infection caused by Chromobacterium haemolyticum derived from water in China.</title>
        <authorList>
            <person name="Chen J."/>
            <person name="Liu C."/>
        </authorList>
    </citation>
    <scope>NUCLEOTIDE SEQUENCE [LARGE SCALE GENOMIC DNA]</scope>
    <source>
        <strain evidence="1 2">WJ-5</strain>
    </source>
</reference>
<dbReference type="Proteomes" id="UP000664349">
    <property type="component" value="Unassembled WGS sequence"/>
</dbReference>
<sequence length="154" mass="17964">MQYTITNFSLLKDEKPSNDGNAYYFLLFDGDRTGVRTYCETVFIQHRLGEGGRFFVILENECFDAVNYIVYLFDANIHVLDCLCLDWSELDRGFIQSYQLNDGVFCFERSLNNKKYALKISDGGEFRYSGGDFKYRALLDFIRPRKFLTLSVQA</sequence>
<accession>A0ABS3GKP0</accession>
<comment type="caution">
    <text evidence="1">The sequence shown here is derived from an EMBL/GenBank/DDBJ whole genome shotgun (WGS) entry which is preliminary data.</text>
</comment>
<dbReference type="EMBL" id="JAFLRD010000006">
    <property type="protein sequence ID" value="MBO0415509.1"/>
    <property type="molecule type" value="Genomic_DNA"/>
</dbReference>
<proteinExistence type="predicted"/>
<name>A0ABS3GKP0_9NEIS</name>
<evidence type="ECO:0000313" key="1">
    <source>
        <dbReference type="EMBL" id="MBO0415509.1"/>
    </source>
</evidence>
<gene>
    <name evidence="1" type="ORF">J1C50_08290</name>
</gene>
<protein>
    <submittedName>
        <fullName evidence="1">Uncharacterized protein</fullName>
    </submittedName>
</protein>
<organism evidence="1 2">
    <name type="scientific">Chromobacterium haemolyticum</name>
    <dbReference type="NCBI Taxonomy" id="394935"/>
    <lineage>
        <taxon>Bacteria</taxon>
        <taxon>Pseudomonadati</taxon>
        <taxon>Pseudomonadota</taxon>
        <taxon>Betaproteobacteria</taxon>
        <taxon>Neisseriales</taxon>
        <taxon>Chromobacteriaceae</taxon>
        <taxon>Chromobacterium</taxon>
    </lineage>
</organism>
<dbReference type="RefSeq" id="WP_200122559.1">
    <property type="nucleotide sequence ID" value="NZ_JAEILV010000005.1"/>
</dbReference>
<evidence type="ECO:0000313" key="2">
    <source>
        <dbReference type="Proteomes" id="UP000664349"/>
    </source>
</evidence>